<dbReference type="InterPro" id="IPR005913">
    <property type="entry name" value="dTDP_dehydrorham_reduct"/>
</dbReference>
<dbReference type="PANTHER" id="PTHR10491">
    <property type="entry name" value="DTDP-4-DEHYDRORHAMNOSE REDUCTASE"/>
    <property type="match status" value="1"/>
</dbReference>
<dbReference type="Gene3D" id="3.40.50.720">
    <property type="entry name" value="NAD(P)-binding Rossmann-like Domain"/>
    <property type="match status" value="1"/>
</dbReference>
<dbReference type="InterPro" id="IPR029903">
    <property type="entry name" value="RmlD-like-bd"/>
</dbReference>
<keyword evidence="2" id="KW-0521">NADP</keyword>
<dbReference type="SUPFAM" id="SSF51735">
    <property type="entry name" value="NAD(P)-binding Rossmann-fold domains"/>
    <property type="match status" value="1"/>
</dbReference>
<dbReference type="AlphaFoldDB" id="A0A1F4T4S0"/>
<evidence type="ECO:0000256" key="2">
    <source>
        <dbReference type="RuleBase" id="RU364082"/>
    </source>
</evidence>
<name>A0A1F4T4S0_UNCSA</name>
<dbReference type="EMBL" id="MEUG01000001">
    <property type="protein sequence ID" value="OGC27556.1"/>
    <property type="molecule type" value="Genomic_DNA"/>
</dbReference>
<dbReference type="PANTHER" id="PTHR10491:SF4">
    <property type="entry name" value="METHIONINE ADENOSYLTRANSFERASE 2 SUBUNIT BETA"/>
    <property type="match status" value="1"/>
</dbReference>
<dbReference type="Gene3D" id="3.90.25.10">
    <property type="entry name" value="UDP-galactose 4-epimerase, domain 1"/>
    <property type="match status" value="1"/>
</dbReference>
<dbReference type="Pfam" id="PF04321">
    <property type="entry name" value="RmlD_sub_bind"/>
    <property type="match status" value="1"/>
</dbReference>
<dbReference type="InterPro" id="IPR036291">
    <property type="entry name" value="NAD(P)-bd_dom_sf"/>
</dbReference>
<comment type="pathway">
    <text evidence="2">Carbohydrate biosynthesis; dTDP-L-rhamnose biosynthesis.</text>
</comment>
<protein>
    <recommendedName>
        <fullName evidence="2">dTDP-4-dehydrorhamnose reductase</fullName>
        <ecNumber evidence="2">1.1.1.133</ecNumber>
    </recommendedName>
</protein>
<comment type="function">
    <text evidence="2">Catalyzes the reduction of dTDP-6-deoxy-L-lyxo-4-hexulose to yield dTDP-L-rhamnose.</text>
</comment>
<evidence type="ECO:0000259" key="3">
    <source>
        <dbReference type="Pfam" id="PF04321"/>
    </source>
</evidence>
<dbReference type="UniPathway" id="UPA00124"/>
<gene>
    <name evidence="4" type="ORF">A3K49_00845</name>
</gene>
<dbReference type="Proteomes" id="UP000178602">
    <property type="component" value="Unassembled WGS sequence"/>
</dbReference>
<dbReference type="GO" id="GO:0005829">
    <property type="term" value="C:cytosol"/>
    <property type="evidence" value="ECO:0007669"/>
    <property type="project" value="TreeGrafter"/>
</dbReference>
<feature type="domain" description="RmlD-like substrate binding" evidence="3">
    <location>
        <begin position="1"/>
        <end position="282"/>
    </location>
</feature>
<organism evidence="4 5">
    <name type="scientific">candidate division WOR-1 bacterium RIFOXYC12_FULL_54_18</name>
    <dbReference type="NCBI Taxonomy" id="1802584"/>
    <lineage>
        <taxon>Bacteria</taxon>
        <taxon>Bacillati</taxon>
        <taxon>Saganbacteria</taxon>
    </lineage>
</organism>
<dbReference type="GO" id="GO:0019305">
    <property type="term" value="P:dTDP-rhamnose biosynthetic process"/>
    <property type="evidence" value="ECO:0007669"/>
    <property type="project" value="UniProtKB-UniPathway"/>
</dbReference>
<reference evidence="4 5" key="1">
    <citation type="journal article" date="2016" name="Nat. Commun.">
        <title>Thousands of microbial genomes shed light on interconnected biogeochemical processes in an aquifer system.</title>
        <authorList>
            <person name="Anantharaman K."/>
            <person name="Brown C.T."/>
            <person name="Hug L.A."/>
            <person name="Sharon I."/>
            <person name="Castelle C.J."/>
            <person name="Probst A.J."/>
            <person name="Thomas B.C."/>
            <person name="Singh A."/>
            <person name="Wilkins M.J."/>
            <person name="Karaoz U."/>
            <person name="Brodie E.L."/>
            <person name="Williams K.H."/>
            <person name="Hubbard S.S."/>
            <person name="Banfield J.F."/>
        </authorList>
    </citation>
    <scope>NUCLEOTIDE SEQUENCE [LARGE SCALE GENOMIC DNA]</scope>
</reference>
<dbReference type="NCBIfam" id="TIGR01214">
    <property type="entry name" value="rmlD"/>
    <property type="match status" value="1"/>
</dbReference>
<comment type="similarity">
    <text evidence="1 2">Belongs to the dTDP-4-dehydrorhamnose reductase family.</text>
</comment>
<sequence length="290" mass="31476">MKFMVIGADGQLGTDLLKVIPMEEVLPLTAADLDITDRNKVFELVYKHKPEMIVNTAGYSRVDEAESDAEGAFAVNVEGARNLAQAAREIGAGLVHISTDYVFSGKKNSPYQESDRPEPLSVYARSKLAGEEAVAGTLNRSFIIRTSGLFGVAGCLGKGGGNFIDSVIAKGKMGRPFSVVDDQFFSPTYTMDLARKISQLSRTEKFGLFHVVNHGACSWYELAVKTFELIGLTINFSPSRFAELNAATAAKRPSYSVLDNAHLRAVGLDDMRPWPEALSAYLLEKGVAAQ</sequence>
<keyword evidence="2" id="KW-0560">Oxidoreductase</keyword>
<evidence type="ECO:0000256" key="1">
    <source>
        <dbReference type="ARBA" id="ARBA00010944"/>
    </source>
</evidence>
<accession>A0A1F4T4S0</accession>
<evidence type="ECO:0000313" key="5">
    <source>
        <dbReference type="Proteomes" id="UP000178602"/>
    </source>
</evidence>
<dbReference type="EC" id="1.1.1.133" evidence="2"/>
<evidence type="ECO:0000313" key="4">
    <source>
        <dbReference type="EMBL" id="OGC27556.1"/>
    </source>
</evidence>
<comment type="caution">
    <text evidence="4">The sequence shown here is derived from an EMBL/GenBank/DDBJ whole genome shotgun (WGS) entry which is preliminary data.</text>
</comment>
<dbReference type="GO" id="GO:0008831">
    <property type="term" value="F:dTDP-4-dehydrorhamnose reductase activity"/>
    <property type="evidence" value="ECO:0007669"/>
    <property type="project" value="UniProtKB-EC"/>
</dbReference>
<dbReference type="CDD" id="cd05254">
    <property type="entry name" value="dTDP_HR_like_SDR_e"/>
    <property type="match status" value="1"/>
</dbReference>
<proteinExistence type="inferred from homology"/>